<reference evidence="1 2" key="1">
    <citation type="submission" date="2019-02" db="EMBL/GenBank/DDBJ databases">
        <title>Bacterial novel species Emticicia sp. 17J42-9 isolated from soil.</title>
        <authorList>
            <person name="Jung H.-Y."/>
        </authorList>
    </citation>
    <scope>NUCLEOTIDE SEQUENCE [LARGE SCALE GENOMIC DNA]</scope>
    <source>
        <strain evidence="1 2">17J42-9</strain>
    </source>
</reference>
<organism evidence="1 2">
    <name type="scientific">Emticicia agri</name>
    <dbReference type="NCBI Taxonomy" id="2492393"/>
    <lineage>
        <taxon>Bacteria</taxon>
        <taxon>Pseudomonadati</taxon>
        <taxon>Bacteroidota</taxon>
        <taxon>Cytophagia</taxon>
        <taxon>Cytophagales</taxon>
        <taxon>Leadbetterellaceae</taxon>
        <taxon>Emticicia</taxon>
    </lineage>
</organism>
<gene>
    <name evidence="1" type="ORF">EWM59_09000</name>
</gene>
<evidence type="ECO:0000313" key="1">
    <source>
        <dbReference type="EMBL" id="RYU96025.1"/>
    </source>
</evidence>
<protein>
    <recommendedName>
        <fullName evidence="3">PD-(D/E)XK nuclease family protein</fullName>
    </recommendedName>
</protein>
<evidence type="ECO:0000313" key="2">
    <source>
        <dbReference type="Proteomes" id="UP000293162"/>
    </source>
</evidence>
<name>A0A4Q5M1U5_9BACT</name>
<comment type="caution">
    <text evidence="1">The sequence shown here is derived from an EMBL/GenBank/DDBJ whole genome shotgun (WGS) entry which is preliminary data.</text>
</comment>
<accession>A0A4Q5M1U5</accession>
<dbReference type="EMBL" id="SEWF01000010">
    <property type="protein sequence ID" value="RYU96025.1"/>
    <property type="molecule type" value="Genomic_DNA"/>
</dbReference>
<dbReference type="AlphaFoldDB" id="A0A4Q5M1U5"/>
<dbReference type="OrthoDB" id="1444424at2"/>
<dbReference type="RefSeq" id="WP_130020632.1">
    <property type="nucleotide sequence ID" value="NZ_SEWF01000010.1"/>
</dbReference>
<evidence type="ECO:0008006" key="3">
    <source>
        <dbReference type="Google" id="ProtNLM"/>
    </source>
</evidence>
<proteinExistence type="predicted"/>
<sequence>MNIFERLQSNRLEDYCTDILVDILGKDENYDLLREFCFNEKLLKISEAKDDKSIIIKSQFCPIEPKDVQTKSRIDIQITGENFICFIEMKVESSQGKEATIGETGEKEEKSQLKKYHDCLINLKTSKKEYLRFCTKYNEKVSTEDIKVFKEFGNKVKNDFYFKDFRWYEIHDFLKKEKVNDSLIGEFLEFLELKNMSYLTGRIHYDEKVSFQFFEMLSNLKIVLERVKQENVEFDYISIVGTPQLRLDDHKRYGFSIPLGDRNKTKFPYSTNAFIGFDFGEIDKISQLIWFWSKDYDESKLKGWQFKIKGENRVNGEEVAGLRVQKEFKKDMPLQEIYDWFISELQNIDTN</sequence>
<dbReference type="Proteomes" id="UP000293162">
    <property type="component" value="Unassembled WGS sequence"/>
</dbReference>
<keyword evidence="2" id="KW-1185">Reference proteome</keyword>